<accession>A0AAW3X248</accession>
<evidence type="ECO:0000256" key="2">
    <source>
        <dbReference type="SAM" id="Phobius"/>
    </source>
</evidence>
<evidence type="ECO:0000256" key="1">
    <source>
        <dbReference type="SAM" id="MobiDB-lite"/>
    </source>
</evidence>
<keyword evidence="2" id="KW-0472">Membrane</keyword>
<feature type="signal peptide" evidence="3">
    <location>
        <begin position="1"/>
        <end position="27"/>
    </location>
</feature>
<keyword evidence="6" id="KW-1185">Reference proteome</keyword>
<feature type="chain" id="PRO_5044002917" description="CARDB domain-containing protein" evidence="3">
    <location>
        <begin position="28"/>
        <end position="655"/>
    </location>
</feature>
<evidence type="ECO:0000256" key="3">
    <source>
        <dbReference type="SAM" id="SignalP"/>
    </source>
</evidence>
<dbReference type="AlphaFoldDB" id="A0AAW3X248"/>
<dbReference type="Proteomes" id="UP000653904">
    <property type="component" value="Unassembled WGS sequence"/>
</dbReference>
<dbReference type="PANTHER" id="PTHR35902">
    <property type="entry name" value="S-LAYER DOMAIN-LIKE PROTEIN-RELATED"/>
    <property type="match status" value="1"/>
</dbReference>
<feature type="region of interest" description="Disordered" evidence="1">
    <location>
        <begin position="610"/>
        <end position="655"/>
    </location>
</feature>
<keyword evidence="2" id="KW-0812">Transmembrane</keyword>
<dbReference type="PANTHER" id="PTHR35902:SF3">
    <property type="entry name" value="NPCBM-ASSOCIATED, NEW3 DOMAIN OF ALPHA-GALACTOSIDASE"/>
    <property type="match status" value="1"/>
</dbReference>
<feature type="compositionally biased region" description="Acidic residues" evidence="1">
    <location>
        <begin position="614"/>
        <end position="626"/>
    </location>
</feature>
<evidence type="ECO:0000259" key="4">
    <source>
        <dbReference type="Pfam" id="PF07705"/>
    </source>
</evidence>
<sequence length="655" mass="72652">MRKWKRWAVFLLLFVVLAVGGSRTAQAEMLNMTDFQDNNGTITVTKVPRGKAGNKISIKMTIHNTAEKGDNSFKTIRLANAYEYERFMTDSFGESDDEGDSGDLYWYDKSFPFEADSNTFKNKAIDIKPGSSKSVTLTYKLRRDLSAGYYQAFFFIDDSLKVGVNLWVSAYDGSSTEEDDNTKLDYDFSIGDNQQTPYAGYNQVMDFGVNLTNTGLKKVYDVRVDMQLDADITKFPFDINEGNYNRKMGDMESGQMVTVPYSMMVREDVKSGFFPIHYLVTYREEEGGEFSEPVDKVFYVRVKGKDDDELSADAGEQDRTKARIIVDSFETIPAEIYAGQPFELRVRMKNASSDVAASNIMFTFASEEVENTPIFTSESGSTSVVVNNMAPGATADLSMVFKAAPTAEQKSYRMTIQEQYDSPEFKNAKEEVKIALPVKQEPRLNTSTIDVMPDAIEVGSETNVMFGINNTGKVILYNVMARFEADSIQPSDAYVGNIKPGETGNVDTMLTAIAPTTDDGKVKIIISYEDENGVVSETEKEMLLNVSEAFSDDGMDGMDGMDNGMDADADAAQAGGAGRIAPMLVIAALVGAGVGVVVWKRKKKKIAGEKALEDELEEELDNELGEPEMTTADVSEDETKDVEKEQNDHLKRKKK</sequence>
<dbReference type="EMBL" id="JACOOW010000007">
    <property type="protein sequence ID" value="MBC5656689.1"/>
    <property type="molecule type" value="Genomic_DNA"/>
</dbReference>
<feature type="transmembrane region" description="Helical" evidence="2">
    <location>
        <begin position="580"/>
        <end position="599"/>
    </location>
</feature>
<evidence type="ECO:0000313" key="6">
    <source>
        <dbReference type="Proteomes" id="UP000653904"/>
    </source>
</evidence>
<reference evidence="5 6" key="1">
    <citation type="submission" date="2020-08" db="EMBL/GenBank/DDBJ databases">
        <title>Genome public.</title>
        <authorList>
            <person name="Liu C."/>
            <person name="Sun Q."/>
        </authorList>
    </citation>
    <scope>NUCLEOTIDE SEQUENCE [LARGE SCALE GENOMIC DNA]</scope>
    <source>
        <strain evidence="5 6">BX14</strain>
    </source>
</reference>
<feature type="domain" description="CARDB" evidence="4">
    <location>
        <begin position="448"/>
        <end position="539"/>
    </location>
</feature>
<comment type="caution">
    <text evidence="5">The sequence shown here is derived from an EMBL/GenBank/DDBJ whole genome shotgun (WGS) entry which is preliminary data.</text>
</comment>
<proteinExistence type="predicted"/>
<name>A0AAW3X248_9CLOT</name>
<protein>
    <recommendedName>
        <fullName evidence="4">CARDB domain-containing protein</fullName>
    </recommendedName>
</protein>
<evidence type="ECO:0000313" key="5">
    <source>
        <dbReference type="EMBL" id="MBC5656689.1"/>
    </source>
</evidence>
<dbReference type="InterPro" id="IPR011635">
    <property type="entry name" value="CARDB"/>
</dbReference>
<gene>
    <name evidence="5" type="ORF">H8S19_06345</name>
</gene>
<organism evidence="5 6">
    <name type="scientific">Clostridium segne</name>
    <dbReference type="NCBI Taxonomy" id="2763038"/>
    <lineage>
        <taxon>Bacteria</taxon>
        <taxon>Bacillati</taxon>
        <taxon>Bacillota</taxon>
        <taxon>Clostridia</taxon>
        <taxon>Eubacteriales</taxon>
        <taxon>Clostridiaceae</taxon>
        <taxon>Clostridium</taxon>
    </lineage>
</organism>
<keyword evidence="2" id="KW-1133">Transmembrane helix</keyword>
<dbReference type="Pfam" id="PF07705">
    <property type="entry name" value="CARDB"/>
    <property type="match status" value="1"/>
</dbReference>
<keyword evidence="3" id="KW-0732">Signal</keyword>